<feature type="transmembrane region" description="Helical" evidence="5">
    <location>
        <begin position="151"/>
        <end position="175"/>
    </location>
</feature>
<sequence>MLNSSASDMAAPMGAAAAQPDLQGIGLVTLLTGAFLSVMSGIIVSIAIPSIQAEFGANPAISSIIAYYGLAYGLALITGGRLGDLYGRRRLFVIGMGGFTLASLACALASSLTMIIVARVAAGLFAALLFPQVLSIIRVASGSDAARARNLSAFGVTLGLSGVMAQLLGGLLISANIYDLAWRWVFVLCIPIGLAACALGQRVIPESRAPGKARLDLAGVALSAIGFALVLFPLVEGRALGWPVWLLVLPLLAAPVFVLFARDQSAKARSGRDPLVDLRLFARGPVAGGVVIAFLLHSTIVSMPFIQAMYLQVGLGYSALHAALIIAPAGVSFIFASMLCNRLAPRIGMGVTMLMGAALAITGYLLCILIAHATPAIAAGWLGLGLLVVSCGQGLFMPLMLNVVLANVPPEKAGSASGVVSTAQQVGGAFGVAIAGLLYFGMLARHTGEAQAPAAAFGLATSYPVLAMTLCIFTLPVIFPRKQP</sequence>
<keyword evidence="2 5" id="KW-0812">Transmembrane</keyword>
<feature type="domain" description="Major facilitator superfamily (MFS) profile" evidence="6">
    <location>
        <begin position="26"/>
        <end position="479"/>
    </location>
</feature>
<dbReference type="Gene3D" id="1.20.1720.10">
    <property type="entry name" value="Multidrug resistance protein D"/>
    <property type="match status" value="1"/>
</dbReference>
<feature type="transmembrane region" description="Helical" evidence="5">
    <location>
        <begin position="456"/>
        <end position="479"/>
    </location>
</feature>
<feature type="transmembrane region" description="Helical" evidence="5">
    <location>
        <begin position="91"/>
        <end position="110"/>
    </location>
</feature>
<feature type="transmembrane region" description="Helical" evidence="5">
    <location>
        <begin position="240"/>
        <end position="260"/>
    </location>
</feature>
<organism evidence="7 8">
    <name type="scientific">Camelimonas lactis</name>
    <dbReference type="NCBI Taxonomy" id="659006"/>
    <lineage>
        <taxon>Bacteria</taxon>
        <taxon>Pseudomonadati</taxon>
        <taxon>Pseudomonadota</taxon>
        <taxon>Alphaproteobacteria</taxon>
        <taxon>Hyphomicrobiales</taxon>
        <taxon>Chelatococcaceae</taxon>
        <taxon>Camelimonas</taxon>
    </lineage>
</organism>
<evidence type="ECO:0000256" key="1">
    <source>
        <dbReference type="ARBA" id="ARBA00004141"/>
    </source>
</evidence>
<dbReference type="InterPro" id="IPR036259">
    <property type="entry name" value="MFS_trans_sf"/>
</dbReference>
<dbReference type="InterPro" id="IPR020846">
    <property type="entry name" value="MFS_dom"/>
</dbReference>
<reference evidence="7 8" key="1">
    <citation type="submission" date="2019-03" db="EMBL/GenBank/DDBJ databases">
        <title>Genomic Encyclopedia of Type Strains, Phase IV (KMG-IV): sequencing the most valuable type-strain genomes for metagenomic binning, comparative biology and taxonomic classification.</title>
        <authorList>
            <person name="Goeker M."/>
        </authorList>
    </citation>
    <scope>NUCLEOTIDE SEQUENCE [LARGE SCALE GENOMIC DNA]</scope>
    <source>
        <strain evidence="7 8">DSM 22958</strain>
    </source>
</reference>
<dbReference type="PANTHER" id="PTHR42718">
    <property type="entry name" value="MAJOR FACILITATOR SUPERFAMILY MULTIDRUG TRANSPORTER MFSC"/>
    <property type="match status" value="1"/>
</dbReference>
<evidence type="ECO:0000256" key="3">
    <source>
        <dbReference type="ARBA" id="ARBA00022989"/>
    </source>
</evidence>
<proteinExistence type="predicted"/>
<evidence type="ECO:0000313" key="8">
    <source>
        <dbReference type="Proteomes" id="UP000294881"/>
    </source>
</evidence>
<feature type="transmembrane region" description="Helical" evidence="5">
    <location>
        <begin position="60"/>
        <end position="79"/>
    </location>
</feature>
<evidence type="ECO:0000313" key="7">
    <source>
        <dbReference type="EMBL" id="TCO12762.1"/>
    </source>
</evidence>
<dbReference type="PANTHER" id="PTHR42718:SF39">
    <property type="entry name" value="ACTINORHODIN TRANSPORTER-RELATED"/>
    <property type="match status" value="1"/>
</dbReference>
<dbReference type="AlphaFoldDB" id="A0A4R2GRQ7"/>
<dbReference type="CDD" id="cd17321">
    <property type="entry name" value="MFS_MMR_MDR_like"/>
    <property type="match status" value="1"/>
</dbReference>
<protein>
    <submittedName>
        <fullName evidence="7">EmrB/QacA subfamily drug resistance transporter</fullName>
    </submittedName>
</protein>
<keyword evidence="4 5" id="KW-0472">Membrane</keyword>
<evidence type="ECO:0000256" key="5">
    <source>
        <dbReference type="SAM" id="Phobius"/>
    </source>
</evidence>
<feature type="transmembrane region" description="Helical" evidence="5">
    <location>
        <begin position="379"/>
        <end position="405"/>
    </location>
</feature>
<dbReference type="RefSeq" id="WP_165909968.1">
    <property type="nucleotide sequence ID" value="NZ_JBHUNN010000001.1"/>
</dbReference>
<evidence type="ECO:0000256" key="2">
    <source>
        <dbReference type="ARBA" id="ARBA00022692"/>
    </source>
</evidence>
<keyword evidence="3 5" id="KW-1133">Transmembrane helix</keyword>
<dbReference type="PROSITE" id="PS50850">
    <property type="entry name" value="MFS"/>
    <property type="match status" value="1"/>
</dbReference>
<dbReference type="InterPro" id="IPR011701">
    <property type="entry name" value="MFS"/>
</dbReference>
<accession>A0A4R2GRQ7</accession>
<comment type="caution">
    <text evidence="7">The sequence shown here is derived from an EMBL/GenBank/DDBJ whole genome shotgun (WGS) entry which is preliminary data.</text>
</comment>
<dbReference type="Gene3D" id="1.20.1250.20">
    <property type="entry name" value="MFS general substrate transporter like domains"/>
    <property type="match status" value="1"/>
</dbReference>
<feature type="transmembrane region" description="Helical" evidence="5">
    <location>
        <begin position="27"/>
        <end position="48"/>
    </location>
</feature>
<gene>
    <name evidence="7" type="ORF">EV666_10885</name>
</gene>
<name>A0A4R2GRQ7_9HYPH</name>
<feature type="transmembrane region" description="Helical" evidence="5">
    <location>
        <begin position="181"/>
        <end position="203"/>
    </location>
</feature>
<feature type="transmembrane region" description="Helical" evidence="5">
    <location>
        <begin position="280"/>
        <end position="306"/>
    </location>
</feature>
<dbReference type="GO" id="GO:0016020">
    <property type="term" value="C:membrane"/>
    <property type="evidence" value="ECO:0007669"/>
    <property type="project" value="UniProtKB-SubCell"/>
</dbReference>
<dbReference type="SUPFAM" id="SSF103473">
    <property type="entry name" value="MFS general substrate transporter"/>
    <property type="match status" value="1"/>
</dbReference>
<dbReference type="Proteomes" id="UP000294881">
    <property type="component" value="Unassembled WGS sequence"/>
</dbReference>
<feature type="transmembrane region" description="Helical" evidence="5">
    <location>
        <begin position="426"/>
        <end position="444"/>
    </location>
</feature>
<evidence type="ECO:0000256" key="4">
    <source>
        <dbReference type="ARBA" id="ARBA00023136"/>
    </source>
</evidence>
<feature type="transmembrane region" description="Helical" evidence="5">
    <location>
        <begin position="215"/>
        <end position="234"/>
    </location>
</feature>
<feature type="transmembrane region" description="Helical" evidence="5">
    <location>
        <begin position="351"/>
        <end position="373"/>
    </location>
</feature>
<comment type="subcellular location">
    <subcellularLocation>
        <location evidence="1">Membrane</location>
        <topology evidence="1">Multi-pass membrane protein</topology>
    </subcellularLocation>
</comment>
<keyword evidence="8" id="KW-1185">Reference proteome</keyword>
<feature type="transmembrane region" description="Helical" evidence="5">
    <location>
        <begin position="318"/>
        <end position="339"/>
    </location>
</feature>
<dbReference type="EMBL" id="SLWL01000008">
    <property type="protein sequence ID" value="TCO12762.1"/>
    <property type="molecule type" value="Genomic_DNA"/>
</dbReference>
<dbReference type="Pfam" id="PF07690">
    <property type="entry name" value="MFS_1"/>
    <property type="match status" value="1"/>
</dbReference>
<evidence type="ECO:0000259" key="6">
    <source>
        <dbReference type="PROSITE" id="PS50850"/>
    </source>
</evidence>
<feature type="transmembrane region" description="Helical" evidence="5">
    <location>
        <begin position="116"/>
        <end position="139"/>
    </location>
</feature>
<dbReference type="GO" id="GO:0022857">
    <property type="term" value="F:transmembrane transporter activity"/>
    <property type="evidence" value="ECO:0007669"/>
    <property type="project" value="InterPro"/>
</dbReference>